<feature type="signal peptide" evidence="1">
    <location>
        <begin position="1"/>
        <end position="21"/>
    </location>
</feature>
<protein>
    <submittedName>
        <fullName evidence="2">DUF885 domain-containing protein</fullName>
    </submittedName>
</protein>
<proteinExistence type="predicted"/>
<dbReference type="PANTHER" id="PTHR33361:SF15">
    <property type="entry name" value="DUF885 FAMILY LIPOPROTEIN"/>
    <property type="match status" value="1"/>
</dbReference>
<sequence>MKSILALLGILFFVTSSFSQATEEDKKLASYFDAWLEVYLKDHPTEATSLGDHRYDDRMDDFSPQAVAARKKHTADTLVDLPNKIDYTKLSRNGQIDFEIFRDSLIRSQWDDKFTRPLERDPRAWNGYISDSVFTLLVQSTVEKTRGVQNAAARIQGIPKLLEATKKMLKDCPEIFVQTAIKQNRGSVDFYRKGIFEIAGETPQVSVLTEPCKKAAAALEEYQSFLEHELLPRSKGDWRIGKERFAEKLKMELDLGFSADELYARALKESERVKNDMAMIARQMWAQTFPGKAVPPDDAAGRRLMIQLVLEELGKKHGEAKNIVTDAKNTIAEIKKFIEAKKILTLPSPDRCDVIEMPEFQRGFSTAYLNPAPALDPKAKSLYAVSPPPSEWNDRQVESYLREYNSSMLKILTIHEAYPGHYVQLEYGNRNPSKIRRVLYSGVFAEGWAVYTEQMMLDQGFGEGDLSMRLHQLKWYLRAVTNTILDYRMHCLNLSDAEALKLLMEDAFQTEGEALGKITRSKLSSCQLSTYFAGRVVFYRLRQEVSRALGDKFDLKEYHEAALSHGTLPVKYLPELVKKQLIK</sequence>
<gene>
    <name evidence="2" type="ORF">KIH39_02405</name>
</gene>
<name>A0A8E6B932_9BACT</name>
<keyword evidence="1" id="KW-0732">Signal</keyword>
<dbReference type="Pfam" id="PF05960">
    <property type="entry name" value="DUF885"/>
    <property type="match status" value="1"/>
</dbReference>
<dbReference type="PANTHER" id="PTHR33361">
    <property type="entry name" value="GLR0591 PROTEIN"/>
    <property type="match status" value="1"/>
</dbReference>
<organism evidence="2 3">
    <name type="scientific">Telmatocola sphagniphila</name>
    <dbReference type="NCBI Taxonomy" id="1123043"/>
    <lineage>
        <taxon>Bacteria</taxon>
        <taxon>Pseudomonadati</taxon>
        <taxon>Planctomycetota</taxon>
        <taxon>Planctomycetia</taxon>
        <taxon>Gemmatales</taxon>
        <taxon>Gemmataceae</taxon>
    </lineage>
</organism>
<dbReference type="InterPro" id="IPR010281">
    <property type="entry name" value="DUF885"/>
</dbReference>
<dbReference type="EMBL" id="CP074694">
    <property type="protein sequence ID" value="QVL32793.1"/>
    <property type="molecule type" value="Genomic_DNA"/>
</dbReference>
<evidence type="ECO:0000313" key="2">
    <source>
        <dbReference type="EMBL" id="QVL32793.1"/>
    </source>
</evidence>
<accession>A0A8E6B932</accession>
<dbReference type="Proteomes" id="UP000676194">
    <property type="component" value="Chromosome"/>
</dbReference>
<dbReference type="RefSeq" id="WP_213497683.1">
    <property type="nucleotide sequence ID" value="NZ_CP074694.1"/>
</dbReference>
<reference evidence="2" key="1">
    <citation type="submission" date="2021-05" db="EMBL/GenBank/DDBJ databases">
        <title>Complete genome sequence of the cellulolytic planctomycete Telmatocola sphagniphila SP2T and characterization of the first cellulase from planctomycetes.</title>
        <authorList>
            <person name="Rakitin A.L."/>
            <person name="Beletsky A.V."/>
            <person name="Naumoff D.G."/>
            <person name="Kulichevskaya I.S."/>
            <person name="Mardanov A.V."/>
            <person name="Ravin N.V."/>
            <person name="Dedysh S.N."/>
        </authorList>
    </citation>
    <scope>NUCLEOTIDE SEQUENCE</scope>
    <source>
        <strain evidence="2">SP2T</strain>
    </source>
</reference>
<dbReference type="KEGG" id="tsph:KIH39_02405"/>
<feature type="chain" id="PRO_5034044864" evidence="1">
    <location>
        <begin position="22"/>
        <end position="583"/>
    </location>
</feature>
<evidence type="ECO:0000313" key="3">
    <source>
        <dbReference type="Proteomes" id="UP000676194"/>
    </source>
</evidence>
<evidence type="ECO:0000256" key="1">
    <source>
        <dbReference type="SAM" id="SignalP"/>
    </source>
</evidence>
<keyword evidence="3" id="KW-1185">Reference proteome</keyword>
<dbReference type="AlphaFoldDB" id="A0A8E6B932"/>